<proteinExistence type="predicted"/>
<keyword evidence="2" id="KW-1185">Reference proteome</keyword>
<sequence>MDFQSKIKILKQYEAECYQVCFYLTDDSEAAGRAAEETIVDLFASATFWSADEAVRRKAIRAAAFRRCVELLKRAVAV</sequence>
<protein>
    <submittedName>
        <fullName evidence="1">Uncharacterized protein</fullName>
    </submittedName>
</protein>
<reference evidence="1" key="1">
    <citation type="submission" date="2020-12" db="EMBL/GenBank/DDBJ databases">
        <authorList>
            <person name="Huq M.A."/>
        </authorList>
    </citation>
    <scope>NUCLEOTIDE SEQUENCE</scope>
    <source>
        <strain evidence="1">MAHUQ-46</strain>
    </source>
</reference>
<gene>
    <name evidence="1" type="ORF">JFN88_22885</name>
</gene>
<accession>A0A934J6A2</accession>
<name>A0A934J6A2_9BACL</name>
<evidence type="ECO:0000313" key="1">
    <source>
        <dbReference type="EMBL" id="MBJ6364064.1"/>
    </source>
</evidence>
<organism evidence="1 2">
    <name type="scientific">Paenibacillus roseus</name>
    <dbReference type="NCBI Taxonomy" id="2798579"/>
    <lineage>
        <taxon>Bacteria</taxon>
        <taxon>Bacillati</taxon>
        <taxon>Bacillota</taxon>
        <taxon>Bacilli</taxon>
        <taxon>Bacillales</taxon>
        <taxon>Paenibacillaceae</taxon>
        <taxon>Paenibacillus</taxon>
    </lineage>
</organism>
<dbReference type="AlphaFoldDB" id="A0A934J6A2"/>
<evidence type="ECO:0000313" key="2">
    <source>
        <dbReference type="Proteomes" id="UP000640274"/>
    </source>
</evidence>
<dbReference type="Proteomes" id="UP000640274">
    <property type="component" value="Unassembled WGS sequence"/>
</dbReference>
<comment type="caution">
    <text evidence="1">The sequence shown here is derived from an EMBL/GenBank/DDBJ whole genome shotgun (WGS) entry which is preliminary data.</text>
</comment>
<dbReference type="EMBL" id="JAELUP010000117">
    <property type="protein sequence ID" value="MBJ6364064.1"/>
    <property type="molecule type" value="Genomic_DNA"/>
</dbReference>
<dbReference type="RefSeq" id="WP_199021671.1">
    <property type="nucleotide sequence ID" value="NZ_JAELUP010000117.1"/>
</dbReference>